<evidence type="ECO:0008006" key="3">
    <source>
        <dbReference type="Google" id="ProtNLM"/>
    </source>
</evidence>
<protein>
    <recommendedName>
        <fullName evidence="3">FBD domain-containing protein</fullName>
    </recommendedName>
</protein>
<name>A0ABD3WHD0_SINWO</name>
<dbReference type="Proteomes" id="UP001634394">
    <property type="component" value="Unassembled WGS sequence"/>
</dbReference>
<evidence type="ECO:0000313" key="1">
    <source>
        <dbReference type="EMBL" id="KAL3872643.1"/>
    </source>
</evidence>
<accession>A0ABD3WHD0</accession>
<proteinExistence type="predicted"/>
<dbReference type="AlphaFoldDB" id="A0ABD3WHD0"/>
<gene>
    <name evidence="1" type="ORF">ACJMK2_035858</name>
</gene>
<keyword evidence="2" id="KW-1185">Reference proteome</keyword>
<reference evidence="1 2" key="1">
    <citation type="submission" date="2024-11" db="EMBL/GenBank/DDBJ databases">
        <title>Chromosome-level genome assembly of the freshwater bivalve Anodonta woodiana.</title>
        <authorList>
            <person name="Chen X."/>
        </authorList>
    </citation>
    <scope>NUCLEOTIDE SEQUENCE [LARGE SCALE GENOMIC DNA]</scope>
    <source>
        <strain evidence="1">MN2024</strain>
        <tissue evidence="1">Gills</tissue>
    </source>
</reference>
<evidence type="ECO:0000313" key="2">
    <source>
        <dbReference type="Proteomes" id="UP001634394"/>
    </source>
</evidence>
<organism evidence="1 2">
    <name type="scientific">Sinanodonta woodiana</name>
    <name type="common">Chinese pond mussel</name>
    <name type="synonym">Anodonta woodiana</name>
    <dbReference type="NCBI Taxonomy" id="1069815"/>
    <lineage>
        <taxon>Eukaryota</taxon>
        <taxon>Metazoa</taxon>
        <taxon>Spiralia</taxon>
        <taxon>Lophotrochozoa</taxon>
        <taxon>Mollusca</taxon>
        <taxon>Bivalvia</taxon>
        <taxon>Autobranchia</taxon>
        <taxon>Heteroconchia</taxon>
        <taxon>Palaeoheterodonta</taxon>
        <taxon>Unionida</taxon>
        <taxon>Unionoidea</taxon>
        <taxon>Unionidae</taxon>
        <taxon>Unioninae</taxon>
        <taxon>Sinanodonta</taxon>
    </lineage>
</organism>
<comment type="caution">
    <text evidence="1">The sequence shown here is derived from an EMBL/GenBank/DDBJ whole genome shotgun (WGS) entry which is preliminary data.</text>
</comment>
<dbReference type="EMBL" id="JBJQND010000006">
    <property type="protein sequence ID" value="KAL3872643.1"/>
    <property type="molecule type" value="Genomic_DNA"/>
</dbReference>
<sequence>MLLEQQIICTIECKDPILQGGAPVKWLVELMYTDELSSEKLSILTKGLKFTKELTVFLLQCFKNRNECIFRLPLLPKLQALQIEIENCTLLLHEEQEWSKVNLFKLCKFVLKSVKIDVRTTGYIVEALSSSHDLFTLELCPKTMLMKRYYHQLTRRPFAPGVV</sequence>